<keyword evidence="1" id="KW-0175">Coiled coil</keyword>
<protein>
    <submittedName>
        <fullName evidence="3">Uncharacterized protein</fullName>
    </submittedName>
</protein>
<name>A0A284R5U6_ARMOS</name>
<dbReference type="EMBL" id="FUEG01000004">
    <property type="protein sequence ID" value="SJL04075.1"/>
    <property type="molecule type" value="Genomic_DNA"/>
</dbReference>
<feature type="region of interest" description="Disordered" evidence="2">
    <location>
        <begin position="201"/>
        <end position="226"/>
    </location>
</feature>
<organism evidence="3 4">
    <name type="scientific">Armillaria ostoyae</name>
    <name type="common">Armillaria root rot fungus</name>
    <dbReference type="NCBI Taxonomy" id="47428"/>
    <lineage>
        <taxon>Eukaryota</taxon>
        <taxon>Fungi</taxon>
        <taxon>Dikarya</taxon>
        <taxon>Basidiomycota</taxon>
        <taxon>Agaricomycotina</taxon>
        <taxon>Agaricomycetes</taxon>
        <taxon>Agaricomycetidae</taxon>
        <taxon>Agaricales</taxon>
        <taxon>Marasmiineae</taxon>
        <taxon>Physalacriaceae</taxon>
        <taxon>Armillaria</taxon>
    </lineage>
</organism>
<dbReference type="STRING" id="47428.A0A284R5U6"/>
<reference evidence="4" key="1">
    <citation type="journal article" date="2017" name="Nat. Ecol. Evol.">
        <title>Genome expansion and lineage-specific genetic innovations in the forest pathogenic fungi Armillaria.</title>
        <authorList>
            <person name="Sipos G."/>
            <person name="Prasanna A.N."/>
            <person name="Walter M.C."/>
            <person name="O'Connor E."/>
            <person name="Balint B."/>
            <person name="Krizsan K."/>
            <person name="Kiss B."/>
            <person name="Hess J."/>
            <person name="Varga T."/>
            <person name="Slot J."/>
            <person name="Riley R."/>
            <person name="Boka B."/>
            <person name="Rigling D."/>
            <person name="Barry K."/>
            <person name="Lee J."/>
            <person name="Mihaltcheva S."/>
            <person name="LaButti K."/>
            <person name="Lipzen A."/>
            <person name="Waldron R."/>
            <person name="Moloney N.M."/>
            <person name="Sperisen C."/>
            <person name="Kredics L."/>
            <person name="Vagvoelgyi C."/>
            <person name="Patrignani A."/>
            <person name="Fitzpatrick D."/>
            <person name="Nagy I."/>
            <person name="Doyle S."/>
            <person name="Anderson J.B."/>
            <person name="Grigoriev I.V."/>
            <person name="Gueldener U."/>
            <person name="Muensterkoetter M."/>
            <person name="Nagy L.G."/>
        </authorList>
    </citation>
    <scope>NUCLEOTIDE SEQUENCE [LARGE SCALE GENOMIC DNA]</scope>
    <source>
        <strain evidence="4">C18/9</strain>
    </source>
</reference>
<feature type="compositionally biased region" description="Low complexity" evidence="2">
    <location>
        <begin position="201"/>
        <end position="220"/>
    </location>
</feature>
<dbReference type="AlphaFoldDB" id="A0A284R5U6"/>
<dbReference type="OMA" id="CERPQSA"/>
<dbReference type="OrthoDB" id="6270329at2759"/>
<sequence>MAPSSVLPPTYYYTFPPCRLAVFASTNSSNRSHCPVGMCSALNAYSVLSTLLSRTLPYITAPHAAPRTRLVSPLPVPFNCMSKEAIVNIDPTLIPAHLRTHIIPSIRRLYLDEPNPNIDSTMDTPKAVSECARISAENAALRLNCGLWRRRAEVHAAATLGLLNVARIARDNAVQLKQEKDELERRYNVLKRKIDAEELFSSFSRPSPPSSSTSTSTTPERISRPAIQIHHSVRRATPSNIRITSTQIVQPVTCSAWTDIAKNLKDDVKLPPFKRRRTGTPSLPRLHDIDVDVLPASLSRRRTPVPSPIPCERPQSA</sequence>
<evidence type="ECO:0000256" key="1">
    <source>
        <dbReference type="SAM" id="Coils"/>
    </source>
</evidence>
<accession>A0A284R5U6</accession>
<keyword evidence="4" id="KW-1185">Reference proteome</keyword>
<gene>
    <name evidence="3" type="ORF">ARMOST_07433</name>
</gene>
<dbReference type="Proteomes" id="UP000219338">
    <property type="component" value="Unassembled WGS sequence"/>
</dbReference>
<evidence type="ECO:0000313" key="3">
    <source>
        <dbReference type="EMBL" id="SJL04075.1"/>
    </source>
</evidence>
<evidence type="ECO:0000313" key="4">
    <source>
        <dbReference type="Proteomes" id="UP000219338"/>
    </source>
</evidence>
<feature type="coiled-coil region" evidence="1">
    <location>
        <begin position="166"/>
        <end position="200"/>
    </location>
</feature>
<proteinExistence type="predicted"/>
<feature type="region of interest" description="Disordered" evidence="2">
    <location>
        <begin position="298"/>
        <end position="317"/>
    </location>
</feature>
<evidence type="ECO:0000256" key="2">
    <source>
        <dbReference type="SAM" id="MobiDB-lite"/>
    </source>
</evidence>